<protein>
    <submittedName>
        <fullName evidence="2">Uncharacterized protein</fullName>
    </submittedName>
</protein>
<feature type="region of interest" description="Disordered" evidence="1">
    <location>
        <begin position="53"/>
        <end position="76"/>
    </location>
</feature>
<organism evidence="2">
    <name type="scientific">Prunus dulcis</name>
    <name type="common">Almond</name>
    <name type="synonym">Amygdalus dulcis</name>
    <dbReference type="NCBI Taxonomy" id="3755"/>
    <lineage>
        <taxon>Eukaryota</taxon>
        <taxon>Viridiplantae</taxon>
        <taxon>Streptophyta</taxon>
        <taxon>Embryophyta</taxon>
        <taxon>Tracheophyta</taxon>
        <taxon>Spermatophyta</taxon>
        <taxon>Magnoliopsida</taxon>
        <taxon>eudicotyledons</taxon>
        <taxon>Gunneridae</taxon>
        <taxon>Pentapetalae</taxon>
        <taxon>rosids</taxon>
        <taxon>fabids</taxon>
        <taxon>Rosales</taxon>
        <taxon>Rosaceae</taxon>
        <taxon>Amygdaloideae</taxon>
        <taxon>Amygdaleae</taxon>
        <taxon>Prunus</taxon>
    </lineage>
</organism>
<feature type="compositionally biased region" description="Low complexity" evidence="1">
    <location>
        <begin position="56"/>
        <end position="76"/>
    </location>
</feature>
<evidence type="ECO:0000256" key="1">
    <source>
        <dbReference type="SAM" id="MobiDB-lite"/>
    </source>
</evidence>
<reference evidence="2" key="1">
    <citation type="journal article" date="2019" name="Science">
        <title>Mutation of a bHLH transcription factor allowed almond domestication.</title>
        <authorList>
            <person name="Sanchez-Perez R."/>
            <person name="Pavan S."/>
            <person name="Mazzeo R."/>
            <person name="Moldovan C."/>
            <person name="Aiese Cigliano R."/>
            <person name="Del Cueto J."/>
            <person name="Ricciardi F."/>
            <person name="Lotti C."/>
            <person name="Ricciardi L."/>
            <person name="Dicenta F."/>
            <person name="Lopez-Marques R.L."/>
            <person name="Lindberg Moller B."/>
        </authorList>
    </citation>
    <scope>NUCLEOTIDE SEQUENCE</scope>
</reference>
<evidence type="ECO:0000313" key="2">
    <source>
        <dbReference type="EMBL" id="BBG98073.1"/>
    </source>
</evidence>
<proteinExistence type="predicted"/>
<name>A0A4Y1R200_PRUDU</name>
<accession>A0A4Y1R200</accession>
<gene>
    <name evidence="2" type="ORF">Prudu_007388</name>
</gene>
<dbReference type="AlphaFoldDB" id="A0A4Y1R200"/>
<sequence length="76" mass="8881">MTRDFDDLRHLLNKCVKDNCFNTTNTDASLSVLNDLCRTQLWLVLTMASPERARTTRSSRGSESWRGSTRRCAWWK</sequence>
<dbReference type="EMBL" id="AP019298">
    <property type="protein sequence ID" value="BBG98073.1"/>
    <property type="molecule type" value="Genomic_DNA"/>
</dbReference>